<feature type="transmembrane region" description="Helical" evidence="6">
    <location>
        <begin position="355"/>
        <end position="372"/>
    </location>
</feature>
<feature type="transmembrane region" description="Helical" evidence="6">
    <location>
        <begin position="172"/>
        <end position="193"/>
    </location>
</feature>
<sequence length="473" mass="52642">MKKNKILTNASYLFVSNFVTRLILAFATILYTRFVAPEDYGKLTIALGVSAVICYFTDAGLTHTFIREGMKPSANIKELISSYLRVRLVLAIILSIVFTIFAPFYYSDDSLLPIIYAIVLPTMFGATLQGCGMVYFQVTERMQFSAAISVLQGITAALALVLGMYFKLSIFLVALMYGTSSMVTGLVSLLLLLRYTKVHSGWNKNILNQIVNFTINGIFIMLIPQLGPILLKSVTSYEEIAFFGAAYKIPVVLYQLPGVIAAAFYPRLFAYGNGKEFDKHRELSHFELKLMSFIGIGISLPFIANSNYWIITLLGEVYAPAGDALAILAFMVILQSISYPLADYLTTKGEQWKRTLIMGLGLLVGIASYIILGSKFGMIGAALAAIITEVTLLIGFTLFVQRGIRLLLRGIIFNVMSFTLSYFIYQKFLITFYPLISLILSGLIYGLIVIIIDHQIRNIILGFMRKKIVALYS</sequence>
<evidence type="ECO:0000313" key="7">
    <source>
        <dbReference type="EMBL" id="OUB82061.1"/>
    </source>
</evidence>
<evidence type="ECO:0000256" key="4">
    <source>
        <dbReference type="ARBA" id="ARBA00022989"/>
    </source>
</evidence>
<feature type="transmembrane region" description="Helical" evidence="6">
    <location>
        <begin position="406"/>
        <end position="425"/>
    </location>
</feature>
<dbReference type="Pfam" id="PF01943">
    <property type="entry name" value="Polysacc_synt"/>
    <property type="match status" value="1"/>
</dbReference>
<evidence type="ECO:0000256" key="2">
    <source>
        <dbReference type="ARBA" id="ARBA00022475"/>
    </source>
</evidence>
<evidence type="ECO:0000313" key="8">
    <source>
        <dbReference type="Proteomes" id="UP000195160"/>
    </source>
</evidence>
<dbReference type="Proteomes" id="UP000195160">
    <property type="component" value="Unassembled WGS sequence"/>
</dbReference>
<dbReference type="GO" id="GO:0005886">
    <property type="term" value="C:plasma membrane"/>
    <property type="evidence" value="ECO:0007669"/>
    <property type="project" value="UniProtKB-SubCell"/>
</dbReference>
<accession>A0A9X6R831</accession>
<comment type="caution">
    <text evidence="7">The sequence shown here is derived from an EMBL/GenBank/DDBJ whole genome shotgun (WGS) entry which is preliminary data.</text>
</comment>
<feature type="transmembrane region" description="Helical" evidence="6">
    <location>
        <begin position="43"/>
        <end position="66"/>
    </location>
</feature>
<feature type="transmembrane region" description="Helical" evidence="6">
    <location>
        <begin position="213"/>
        <end position="231"/>
    </location>
</feature>
<evidence type="ECO:0000256" key="5">
    <source>
        <dbReference type="ARBA" id="ARBA00023136"/>
    </source>
</evidence>
<keyword evidence="4 6" id="KW-1133">Transmembrane helix</keyword>
<dbReference type="InterPro" id="IPR002797">
    <property type="entry name" value="Polysacc_synth"/>
</dbReference>
<dbReference type="InterPro" id="IPR050833">
    <property type="entry name" value="Poly_Biosynth_Transport"/>
</dbReference>
<feature type="transmembrane region" description="Helical" evidence="6">
    <location>
        <begin position="148"/>
        <end position="166"/>
    </location>
</feature>
<gene>
    <name evidence="7" type="ORF">BK784_38990</name>
</gene>
<protein>
    <submittedName>
        <fullName evidence="7">Sugar translocase</fullName>
    </submittedName>
</protein>
<dbReference type="EMBL" id="MOOV01000295">
    <property type="protein sequence ID" value="OUB82061.1"/>
    <property type="molecule type" value="Genomic_DNA"/>
</dbReference>
<dbReference type="AlphaFoldDB" id="A0A9X6R831"/>
<keyword evidence="2" id="KW-1003">Cell membrane</keyword>
<feature type="transmembrane region" description="Helical" evidence="6">
    <location>
        <begin position="378"/>
        <end position="399"/>
    </location>
</feature>
<name>A0A9X6R831_BACTV</name>
<feature type="transmembrane region" description="Helical" evidence="6">
    <location>
        <begin position="251"/>
        <end position="269"/>
    </location>
</feature>
<feature type="transmembrane region" description="Helical" evidence="6">
    <location>
        <begin position="12"/>
        <end position="31"/>
    </location>
</feature>
<reference evidence="7 8" key="1">
    <citation type="submission" date="2016-10" db="EMBL/GenBank/DDBJ databases">
        <title>Comparative genomics of Bacillus thuringiensis reveals a path to pathogens against multiple invertebrate hosts.</title>
        <authorList>
            <person name="Zheng J."/>
            <person name="Gao Q."/>
            <person name="Liu H."/>
            <person name="Peng D."/>
            <person name="Ruan L."/>
            <person name="Sun M."/>
        </authorList>
    </citation>
    <scope>NUCLEOTIDE SEQUENCE [LARGE SCALE GENOMIC DNA]</scope>
    <source>
        <strain evidence="7">T30001</strain>
    </source>
</reference>
<keyword evidence="5 6" id="KW-0472">Membrane</keyword>
<evidence type="ECO:0000256" key="3">
    <source>
        <dbReference type="ARBA" id="ARBA00022692"/>
    </source>
</evidence>
<feature type="transmembrane region" description="Helical" evidence="6">
    <location>
        <begin position="86"/>
        <end position="106"/>
    </location>
</feature>
<organism evidence="7 8">
    <name type="scientific">Bacillus thuringiensis subsp. medellin</name>
    <dbReference type="NCBI Taxonomy" id="79672"/>
    <lineage>
        <taxon>Bacteria</taxon>
        <taxon>Bacillati</taxon>
        <taxon>Bacillota</taxon>
        <taxon>Bacilli</taxon>
        <taxon>Bacillales</taxon>
        <taxon>Bacillaceae</taxon>
        <taxon>Bacillus</taxon>
        <taxon>Bacillus cereus group</taxon>
    </lineage>
</organism>
<evidence type="ECO:0000256" key="6">
    <source>
        <dbReference type="SAM" id="Phobius"/>
    </source>
</evidence>
<dbReference type="PANTHER" id="PTHR30250:SF11">
    <property type="entry name" value="O-ANTIGEN TRANSPORTER-RELATED"/>
    <property type="match status" value="1"/>
</dbReference>
<feature type="transmembrane region" description="Helical" evidence="6">
    <location>
        <begin position="112"/>
        <end position="136"/>
    </location>
</feature>
<dbReference type="RefSeq" id="WP_088071773.1">
    <property type="nucleotide sequence ID" value="NZ_MOOV01000295.1"/>
</dbReference>
<keyword evidence="3 6" id="KW-0812">Transmembrane</keyword>
<feature type="transmembrane region" description="Helical" evidence="6">
    <location>
        <begin position="431"/>
        <end position="452"/>
    </location>
</feature>
<evidence type="ECO:0000256" key="1">
    <source>
        <dbReference type="ARBA" id="ARBA00004651"/>
    </source>
</evidence>
<dbReference type="PANTHER" id="PTHR30250">
    <property type="entry name" value="PST FAMILY PREDICTED COLANIC ACID TRANSPORTER"/>
    <property type="match status" value="1"/>
</dbReference>
<proteinExistence type="predicted"/>
<comment type="subcellular location">
    <subcellularLocation>
        <location evidence="1">Cell membrane</location>
        <topology evidence="1">Multi-pass membrane protein</topology>
    </subcellularLocation>
</comment>
<feature type="transmembrane region" description="Helical" evidence="6">
    <location>
        <begin position="290"/>
        <end position="311"/>
    </location>
</feature>